<keyword evidence="9" id="KW-1185">Reference proteome</keyword>
<evidence type="ECO:0000256" key="1">
    <source>
        <dbReference type="ARBA" id="ARBA00022801"/>
    </source>
</evidence>
<dbReference type="GO" id="GO:0004553">
    <property type="term" value="F:hydrolase activity, hydrolyzing O-glycosyl compounds"/>
    <property type="evidence" value="ECO:0007669"/>
    <property type="project" value="InterPro"/>
</dbReference>
<dbReference type="SMART" id="SM00636">
    <property type="entry name" value="Glyco_18"/>
    <property type="match status" value="1"/>
</dbReference>
<organism evidence="8 9">
    <name type="scientific">Cohnella herbarum</name>
    <dbReference type="NCBI Taxonomy" id="2728023"/>
    <lineage>
        <taxon>Bacteria</taxon>
        <taxon>Bacillati</taxon>
        <taxon>Bacillota</taxon>
        <taxon>Bacilli</taxon>
        <taxon>Bacillales</taxon>
        <taxon>Paenibacillaceae</taxon>
        <taxon>Cohnella</taxon>
    </lineage>
</organism>
<evidence type="ECO:0000256" key="4">
    <source>
        <dbReference type="RuleBase" id="RU004453"/>
    </source>
</evidence>
<accession>A0A7Z2VH96</accession>
<dbReference type="PROSITE" id="PS01095">
    <property type="entry name" value="GH18_1"/>
    <property type="match status" value="1"/>
</dbReference>
<evidence type="ECO:0000256" key="5">
    <source>
        <dbReference type="SAM" id="SignalP"/>
    </source>
</evidence>
<dbReference type="InterPro" id="IPR011583">
    <property type="entry name" value="Chitinase_II/V-like_cat"/>
</dbReference>
<dbReference type="Pfam" id="PF00704">
    <property type="entry name" value="Glyco_hydro_18"/>
    <property type="match status" value="1"/>
</dbReference>
<proteinExistence type="inferred from homology"/>
<dbReference type="InterPro" id="IPR001579">
    <property type="entry name" value="Glyco_hydro_18_chit_AS"/>
</dbReference>
<dbReference type="GO" id="GO:0005975">
    <property type="term" value="P:carbohydrate metabolic process"/>
    <property type="evidence" value="ECO:0007669"/>
    <property type="project" value="InterPro"/>
</dbReference>
<dbReference type="AlphaFoldDB" id="A0A7Z2VH96"/>
<dbReference type="PANTHER" id="PTHR46066:SF2">
    <property type="entry name" value="CHITINASE DOMAIN-CONTAINING PROTEIN 1"/>
    <property type="match status" value="1"/>
</dbReference>
<feature type="domain" description="SLH" evidence="6">
    <location>
        <begin position="32"/>
        <end position="92"/>
    </location>
</feature>
<keyword evidence="2 3" id="KW-0326">Glycosidase</keyword>
<dbReference type="KEGG" id="cheb:HH215_08220"/>
<dbReference type="Pfam" id="PF00395">
    <property type="entry name" value="SLH"/>
    <property type="match status" value="3"/>
</dbReference>
<gene>
    <name evidence="8" type="ORF">HH215_08220</name>
</gene>
<sequence length="539" mass="60269">MHRLLSRSGIFLLAFILCSSSFTALSRPASAAASLPFDDISINYATNAIVRLSQLHIIEGTGERKFEPHLAITRAEFVTMLGKLFALSPSTGPITEFRDLSRSAWYYGWVLTGVQIGYVQGTSPTLFAPTQAVTRQEAAVLMARALKQPNGSSTVGADDYSDRSRIDSWAASSVSRLRQLHLMEGDNQGNFRPKASITRQEAAVFLDRVLQREDWAKQIRQNPVEKIQLGWQYGQTTKQFEQQVASSNVNTLSPRWFFLGKSGVMDDYSDPSLLTWAHQHGKKVWAMVGNRSDLENTHQMLSSPTQRKAFVSKLVGAVKTYGIDGLNIDFENVDAQDRDTMTPFIKELGLALDEINVVLSVNVSPDLGTDWTEAFDYAALGKIADYIVLMGYDEHWGGGSTAGSISSVPWLRSGLKKLLAEVPARKTILALPFYTRDWYTNASGMHSDVWSLVEQNKAVLANNLFPVWNETLGQYYTSYLKNGVKHQMWLDDGRSLSRKMLVGEDSALAGYGYWYMGGESLDVWPSLRNIMKYHSYRFA</sequence>
<protein>
    <submittedName>
        <fullName evidence="8">Glycoside hydrolase</fullName>
    </submittedName>
</protein>
<dbReference type="InterPro" id="IPR017853">
    <property type="entry name" value="GH"/>
</dbReference>
<dbReference type="PROSITE" id="PS51910">
    <property type="entry name" value="GH18_2"/>
    <property type="match status" value="1"/>
</dbReference>
<feature type="chain" id="PRO_5039443551" evidence="5">
    <location>
        <begin position="25"/>
        <end position="539"/>
    </location>
</feature>
<dbReference type="GO" id="GO:0008061">
    <property type="term" value="F:chitin binding"/>
    <property type="evidence" value="ECO:0007669"/>
    <property type="project" value="InterPro"/>
</dbReference>
<dbReference type="Gene3D" id="3.20.20.80">
    <property type="entry name" value="Glycosidases"/>
    <property type="match status" value="1"/>
</dbReference>
<dbReference type="EMBL" id="CP051680">
    <property type="protein sequence ID" value="QJD83158.1"/>
    <property type="molecule type" value="Genomic_DNA"/>
</dbReference>
<feature type="domain" description="GH18" evidence="7">
    <location>
        <begin position="227"/>
        <end position="534"/>
    </location>
</feature>
<evidence type="ECO:0000313" key="9">
    <source>
        <dbReference type="Proteomes" id="UP000502248"/>
    </source>
</evidence>
<dbReference type="InterPro" id="IPR029070">
    <property type="entry name" value="Chitinase_insertion_sf"/>
</dbReference>
<dbReference type="Proteomes" id="UP000502248">
    <property type="component" value="Chromosome"/>
</dbReference>
<name>A0A7Z2VH96_9BACL</name>
<dbReference type="RefSeq" id="WP_169279455.1">
    <property type="nucleotide sequence ID" value="NZ_CP051680.1"/>
</dbReference>
<dbReference type="SUPFAM" id="SSF51445">
    <property type="entry name" value="(Trans)glycosidases"/>
    <property type="match status" value="1"/>
</dbReference>
<dbReference type="Gene3D" id="3.10.50.10">
    <property type="match status" value="1"/>
</dbReference>
<dbReference type="InterPro" id="IPR001223">
    <property type="entry name" value="Glyco_hydro18_cat"/>
</dbReference>
<feature type="domain" description="SLH" evidence="6">
    <location>
        <begin position="157"/>
        <end position="220"/>
    </location>
</feature>
<feature type="domain" description="SLH" evidence="6">
    <location>
        <begin position="93"/>
        <end position="156"/>
    </location>
</feature>
<comment type="similarity">
    <text evidence="4">Belongs to the glycosyl hydrolase 18 family.</text>
</comment>
<evidence type="ECO:0000256" key="3">
    <source>
        <dbReference type="RuleBase" id="RU000489"/>
    </source>
</evidence>
<feature type="signal peptide" evidence="5">
    <location>
        <begin position="1"/>
        <end position="24"/>
    </location>
</feature>
<keyword evidence="1 3" id="KW-0378">Hydrolase</keyword>
<evidence type="ECO:0000313" key="8">
    <source>
        <dbReference type="EMBL" id="QJD83158.1"/>
    </source>
</evidence>
<dbReference type="InterPro" id="IPR001119">
    <property type="entry name" value="SLH_dom"/>
</dbReference>
<dbReference type="PANTHER" id="PTHR46066">
    <property type="entry name" value="CHITINASE DOMAIN-CONTAINING PROTEIN 1 FAMILY MEMBER"/>
    <property type="match status" value="1"/>
</dbReference>
<evidence type="ECO:0000259" key="7">
    <source>
        <dbReference type="PROSITE" id="PS51910"/>
    </source>
</evidence>
<dbReference type="PROSITE" id="PS51272">
    <property type="entry name" value="SLH"/>
    <property type="match status" value="3"/>
</dbReference>
<evidence type="ECO:0000256" key="2">
    <source>
        <dbReference type="ARBA" id="ARBA00023295"/>
    </source>
</evidence>
<reference evidence="8 9" key="1">
    <citation type="submission" date="2020-04" db="EMBL/GenBank/DDBJ databases">
        <title>Genome sequencing of novel species.</title>
        <authorList>
            <person name="Heo J."/>
            <person name="Kim S.-J."/>
            <person name="Kim J.-S."/>
            <person name="Hong S.-B."/>
            <person name="Kwon S.-W."/>
        </authorList>
    </citation>
    <scope>NUCLEOTIDE SEQUENCE [LARGE SCALE GENOMIC DNA]</scope>
    <source>
        <strain evidence="8 9">MFER-1</strain>
    </source>
</reference>
<evidence type="ECO:0000259" key="6">
    <source>
        <dbReference type="PROSITE" id="PS51272"/>
    </source>
</evidence>
<keyword evidence="5" id="KW-0732">Signal</keyword>